<accession>A0ABR2GT18</accession>
<reference evidence="2 3" key="1">
    <citation type="submission" date="2024-04" db="EMBL/GenBank/DDBJ databases">
        <title>Tritrichomonas musculus Genome.</title>
        <authorList>
            <person name="Alves-Ferreira E."/>
            <person name="Grigg M."/>
            <person name="Lorenzi H."/>
            <person name="Galac M."/>
        </authorList>
    </citation>
    <scope>NUCLEOTIDE SEQUENCE [LARGE SCALE GENOMIC DNA]</scope>
    <source>
        <strain evidence="2 3">EAF2021</strain>
    </source>
</reference>
<dbReference type="SUPFAM" id="SSF53474">
    <property type="entry name" value="alpha/beta-Hydrolases"/>
    <property type="match status" value="1"/>
</dbReference>
<dbReference type="Pfam" id="PF00135">
    <property type="entry name" value="COesterase"/>
    <property type="match status" value="1"/>
</dbReference>
<evidence type="ECO:0000259" key="1">
    <source>
        <dbReference type="Pfam" id="PF00135"/>
    </source>
</evidence>
<dbReference type="InterPro" id="IPR002018">
    <property type="entry name" value="CarbesteraseB"/>
</dbReference>
<comment type="caution">
    <text evidence="2">The sequence shown here is derived from an EMBL/GenBank/DDBJ whole genome shotgun (WGS) entry which is preliminary data.</text>
</comment>
<organism evidence="2 3">
    <name type="scientific">Tritrichomonas musculus</name>
    <dbReference type="NCBI Taxonomy" id="1915356"/>
    <lineage>
        <taxon>Eukaryota</taxon>
        <taxon>Metamonada</taxon>
        <taxon>Parabasalia</taxon>
        <taxon>Tritrichomonadida</taxon>
        <taxon>Tritrichomonadidae</taxon>
        <taxon>Tritrichomonas</taxon>
    </lineage>
</organism>
<evidence type="ECO:0000313" key="3">
    <source>
        <dbReference type="Proteomes" id="UP001470230"/>
    </source>
</evidence>
<dbReference type="Proteomes" id="UP001470230">
    <property type="component" value="Unassembled WGS sequence"/>
</dbReference>
<protein>
    <recommendedName>
        <fullName evidence="1">Carboxylesterase type B domain-containing protein</fullName>
    </recommendedName>
</protein>
<proteinExistence type="predicted"/>
<dbReference type="Gene3D" id="3.40.50.1820">
    <property type="entry name" value="alpha/beta hydrolase"/>
    <property type="match status" value="1"/>
</dbReference>
<keyword evidence="3" id="KW-1185">Reference proteome</keyword>
<sequence length="211" mass="23396">MAVHRAVSMSYPLDSIGGVMDLAAKKEKGNALMKNHSDLVRLRKMNISDILKTIEGITANVLSGPCVDNVYINSGVWRDEIALSKSNEIGLITGYNHSDEFIGLGDSSFALLMGNFSDGIDLGDLLRTVYLIVAKYRYLAYVVQFSHSKPGPTQLGAIHDGDKPFFFNYFSHVIDKYWGQSDLRMGKIASQYFINFCKTGDPNGEGLPNWE</sequence>
<dbReference type="EMBL" id="JAPFFF010000062">
    <property type="protein sequence ID" value="KAK8837084.1"/>
    <property type="molecule type" value="Genomic_DNA"/>
</dbReference>
<feature type="domain" description="Carboxylesterase type B" evidence="1">
    <location>
        <begin position="135"/>
        <end position="211"/>
    </location>
</feature>
<name>A0ABR2GT18_9EUKA</name>
<evidence type="ECO:0000313" key="2">
    <source>
        <dbReference type="EMBL" id="KAK8837084.1"/>
    </source>
</evidence>
<gene>
    <name evidence="2" type="ORF">M9Y10_037136</name>
</gene>
<dbReference type="InterPro" id="IPR029058">
    <property type="entry name" value="AB_hydrolase_fold"/>
</dbReference>